<sequence>MNNKAAKILAKRKLKVFTIESASAGYILHRLSLSRYSGNVLLGGIVCYDLSVKTDLLKIPVNLIEKYSPESREITRHLIEYTQALYDADIYIACTGLLKRGGSENVQKPVGTFFYCIYFNNKIYEYNCLCKGKPEKKLRSLYSRICKDLIKLVNNKS</sequence>
<dbReference type="InterPro" id="IPR008136">
    <property type="entry name" value="CinA_C"/>
</dbReference>
<dbReference type="Gene3D" id="3.90.950.20">
    <property type="entry name" value="CinA-like"/>
    <property type="match status" value="1"/>
</dbReference>
<evidence type="ECO:0000313" key="2">
    <source>
        <dbReference type="EMBL" id="ASF00817.1"/>
    </source>
</evidence>
<reference evidence="2" key="2">
    <citation type="journal article" date="2017" name="Nat. Commun.">
        <title>Single-virus genomics reveals hidden cosmopolitan and abundant viruses.</title>
        <authorList>
            <person name="Martinez-Hernandez F."/>
            <person name="Fornas O."/>
            <person name="Lluesma Gomez M."/>
            <person name="Bolduc B."/>
            <person name="de la Cruz Pena M.J."/>
            <person name="Martinez J.M."/>
            <person name="Anton J."/>
            <person name="Gasol J.M."/>
            <person name="Rosselli R."/>
            <person name="Rodriguez-Valera F."/>
            <person name="Sullivan M.B."/>
            <person name="Acinas S.G."/>
            <person name="Martinez-Garcia M."/>
        </authorList>
    </citation>
    <scope>NUCLEOTIDE SEQUENCE</scope>
</reference>
<dbReference type="Pfam" id="PF02464">
    <property type="entry name" value="CinA"/>
    <property type="match status" value="1"/>
</dbReference>
<dbReference type="InterPro" id="IPR036653">
    <property type="entry name" value="CinA-like_C"/>
</dbReference>
<evidence type="ECO:0000259" key="1">
    <source>
        <dbReference type="Pfam" id="PF02464"/>
    </source>
</evidence>
<name>A0A218MNG4_9VIRU</name>
<dbReference type="SUPFAM" id="SSF142433">
    <property type="entry name" value="CinA-like"/>
    <property type="match status" value="1"/>
</dbReference>
<reference evidence="2" key="1">
    <citation type="submission" date="2016-10" db="EMBL/GenBank/DDBJ databases">
        <authorList>
            <person name="Varghese N."/>
        </authorList>
    </citation>
    <scope>NUCLEOTIDE SEQUENCE</scope>
</reference>
<protein>
    <recommendedName>
        <fullName evidence="1">CinA C-terminal domain-containing protein</fullName>
    </recommendedName>
</protein>
<accession>A0A218MNG4</accession>
<feature type="domain" description="CinA C-terminal" evidence="1">
    <location>
        <begin position="2"/>
        <end position="135"/>
    </location>
</feature>
<organism evidence="2">
    <name type="scientific">uncultured virus</name>
    <dbReference type="NCBI Taxonomy" id="340016"/>
    <lineage>
        <taxon>Viruses</taxon>
        <taxon>environmental samples</taxon>
    </lineage>
</organism>
<dbReference type="EMBL" id="KY052857">
    <property type="protein sequence ID" value="ASF00817.1"/>
    <property type="molecule type" value="Genomic_DNA"/>
</dbReference>
<proteinExistence type="predicted"/>